<accession>A0A845QKY4</accession>
<dbReference type="AlphaFoldDB" id="A0A845QKY4"/>
<gene>
    <name evidence="3" type="ORF">D0435_11545</name>
</gene>
<dbReference type="GO" id="GO:0003697">
    <property type="term" value="F:single-stranded DNA binding"/>
    <property type="evidence" value="ECO:0007669"/>
    <property type="project" value="InterPro"/>
</dbReference>
<evidence type="ECO:0000313" key="4">
    <source>
        <dbReference type="Proteomes" id="UP000446866"/>
    </source>
</evidence>
<dbReference type="Pfam" id="PF18818">
    <property type="entry name" value="MPTase-PolyVal"/>
    <property type="match status" value="1"/>
</dbReference>
<dbReference type="InterPro" id="IPR041459">
    <property type="entry name" value="MPTase-PolyVal"/>
</dbReference>
<name>A0A845QKY4_9FIRM</name>
<evidence type="ECO:0000313" key="3">
    <source>
        <dbReference type="EMBL" id="NBH62286.1"/>
    </source>
</evidence>
<dbReference type="InterPro" id="IPR013610">
    <property type="entry name" value="ArdC_N"/>
</dbReference>
<reference evidence="3 4" key="1">
    <citation type="submission" date="2018-08" db="EMBL/GenBank/DDBJ databases">
        <title>Murine metabolic-syndrome-specific gut microbial biobank.</title>
        <authorList>
            <person name="Liu C."/>
        </authorList>
    </citation>
    <scope>NUCLEOTIDE SEQUENCE [LARGE SCALE GENOMIC DNA]</scope>
    <source>
        <strain evidence="3 4">28</strain>
    </source>
</reference>
<evidence type="ECO:0000259" key="1">
    <source>
        <dbReference type="Pfam" id="PF08401"/>
    </source>
</evidence>
<dbReference type="Proteomes" id="UP000446866">
    <property type="component" value="Unassembled WGS sequence"/>
</dbReference>
<evidence type="ECO:0000259" key="2">
    <source>
        <dbReference type="Pfam" id="PF18818"/>
    </source>
</evidence>
<organism evidence="3 4">
    <name type="scientific">Anaerotruncus colihominis</name>
    <dbReference type="NCBI Taxonomy" id="169435"/>
    <lineage>
        <taxon>Bacteria</taxon>
        <taxon>Bacillati</taxon>
        <taxon>Bacillota</taxon>
        <taxon>Clostridia</taxon>
        <taxon>Eubacteriales</taxon>
        <taxon>Oscillospiraceae</taxon>
        <taxon>Anaerotruncus</taxon>
    </lineage>
</organism>
<feature type="domain" description="Polyvalent protein metallopeptidase" evidence="2">
    <location>
        <begin position="157"/>
        <end position="281"/>
    </location>
</feature>
<dbReference type="EMBL" id="QXWK01000022">
    <property type="protein sequence ID" value="NBH62286.1"/>
    <property type="molecule type" value="Genomic_DNA"/>
</dbReference>
<keyword evidence="4" id="KW-1185">Reference proteome</keyword>
<comment type="caution">
    <text evidence="3">The sequence shown here is derived from an EMBL/GenBank/DDBJ whole genome shotgun (WGS) entry which is preliminary data.</text>
</comment>
<proteinExistence type="predicted"/>
<sequence>MKMDKKVREYREKLAEAFIKSITENPVGWQQEWRSPISRPINAVSGTAYRGINRIWLSYQQTANGWEDPRWCTFKQIKDKEWHLMKGSKGTQIEYWMPYDAKEKKCITWQEYGEREDKEGISLRAKYFYVFNGSQVEGMPEVELPQVQEINQAQFIQRISENMGVEILHDGIDSAFYRPIEDKIHLPLKEYFNDDYGYNATVLHELSHATGHQSRLNRSFEGSFGSASYAYEELVAELSSCFMSENLLVQMDEHHFQNHKAYIQSWVSAIEKKPETFVKAVRDAEKAADYLEYQAELVSQLTYQKNVEKAMETDVKTVQENESIKGNPVRMIAEAKENSKDYVREYIRGFMEKYDFSRPIIVQGAMIPSLMMESDLAKGGMADTKEACSTWINADPEAAFNTMIYISDKYPELEGLTAETNPGRFSLLMMEREIYKMIYEADVVDENWDKDFLFDRSAAKEICQAAGIDAPDNVGQFRLCQNAELE</sequence>
<dbReference type="Pfam" id="PF08401">
    <property type="entry name" value="ArdcN"/>
    <property type="match status" value="1"/>
</dbReference>
<protein>
    <submittedName>
        <fullName evidence="3">DUF1738 domain-containing protein</fullName>
    </submittedName>
</protein>
<feature type="domain" description="N-terminal" evidence="1">
    <location>
        <begin position="9"/>
        <end position="131"/>
    </location>
</feature>